<name>A0A179UAB6_BLAGS</name>
<dbReference type="GeneID" id="42528482"/>
<gene>
    <name evidence="1" type="ORF">BDBG_16313</name>
</gene>
<proteinExistence type="predicted"/>
<evidence type="ECO:0000313" key="1">
    <source>
        <dbReference type="EMBL" id="OAT04663.1"/>
    </source>
</evidence>
<accession>A0A179UAB6</accession>
<organism evidence="1 2">
    <name type="scientific">Blastomyces gilchristii (strain SLH14081)</name>
    <name type="common">Blastomyces dermatitidis</name>
    <dbReference type="NCBI Taxonomy" id="559298"/>
    <lineage>
        <taxon>Eukaryota</taxon>
        <taxon>Fungi</taxon>
        <taxon>Dikarya</taxon>
        <taxon>Ascomycota</taxon>
        <taxon>Pezizomycotina</taxon>
        <taxon>Eurotiomycetes</taxon>
        <taxon>Eurotiomycetidae</taxon>
        <taxon>Onygenales</taxon>
        <taxon>Ajellomycetaceae</taxon>
        <taxon>Blastomyces</taxon>
    </lineage>
</organism>
<dbReference type="RefSeq" id="XP_031576309.1">
    <property type="nucleotide sequence ID" value="XM_031724294.1"/>
</dbReference>
<keyword evidence="2" id="KW-1185">Reference proteome</keyword>
<evidence type="ECO:0000313" key="2">
    <source>
        <dbReference type="Proteomes" id="UP000002038"/>
    </source>
</evidence>
<dbReference type="AlphaFoldDB" id="A0A179UAB6"/>
<dbReference type="Proteomes" id="UP000002038">
    <property type="component" value="Unassembled WGS sequence"/>
</dbReference>
<reference evidence="2" key="1">
    <citation type="journal article" date="2015" name="PLoS Genet.">
        <title>The dynamic genome and transcriptome of the human fungal pathogen Blastomyces and close relative Emmonsia.</title>
        <authorList>
            <person name="Munoz J.F."/>
            <person name="Gauthier G.M."/>
            <person name="Desjardins C.A."/>
            <person name="Gallo J.E."/>
            <person name="Holder J."/>
            <person name="Sullivan T.D."/>
            <person name="Marty A.J."/>
            <person name="Carmen J.C."/>
            <person name="Chen Z."/>
            <person name="Ding L."/>
            <person name="Gujja S."/>
            <person name="Magrini V."/>
            <person name="Misas E."/>
            <person name="Mitreva M."/>
            <person name="Priest M."/>
            <person name="Saif S."/>
            <person name="Whiston E.A."/>
            <person name="Young S."/>
            <person name="Zeng Q."/>
            <person name="Goldman W.E."/>
            <person name="Mardis E.R."/>
            <person name="Taylor J.W."/>
            <person name="McEwen J.G."/>
            <person name="Clay O.K."/>
            <person name="Klein B.S."/>
            <person name="Cuomo C.A."/>
        </authorList>
    </citation>
    <scope>NUCLEOTIDE SEQUENCE [LARGE SCALE GENOMIC DNA]</scope>
    <source>
        <strain evidence="2">SLH14081</strain>
    </source>
</reference>
<dbReference type="EMBL" id="GG657449">
    <property type="protein sequence ID" value="OAT04663.1"/>
    <property type="molecule type" value="Genomic_DNA"/>
</dbReference>
<protein>
    <submittedName>
        <fullName evidence="1">Uncharacterized protein</fullName>
    </submittedName>
</protein>
<sequence>MGPNVKFMVPPASLVTTAAAVREAEEEEEEDMTMKAVLLQFINTAVSVFNQAFLTVTETAAAS</sequence>
<dbReference type="VEuPathDB" id="FungiDB:BDBG_16313"/>
<dbReference type="KEGG" id="bgh:BDBG_16313"/>